<keyword evidence="4 6" id="KW-1133">Transmembrane helix</keyword>
<name>A0AAE3NB98_9BURK</name>
<dbReference type="RefSeq" id="WP_271429388.1">
    <property type="nucleotide sequence ID" value="NZ_JAQIPB010000008.1"/>
</dbReference>
<proteinExistence type="predicted"/>
<organism evidence="8 9">
    <name type="scientific">Xenophilus arseniciresistens</name>
    <dbReference type="NCBI Taxonomy" id="1283306"/>
    <lineage>
        <taxon>Bacteria</taxon>
        <taxon>Pseudomonadati</taxon>
        <taxon>Pseudomonadota</taxon>
        <taxon>Betaproteobacteria</taxon>
        <taxon>Burkholderiales</taxon>
        <taxon>Comamonadaceae</taxon>
        <taxon>Xenophilus</taxon>
    </lineage>
</organism>
<dbReference type="PANTHER" id="PTHR36506:SF1">
    <property type="entry name" value="PREFLAGELLIN PEPTIDASE"/>
    <property type="match status" value="1"/>
</dbReference>
<keyword evidence="2" id="KW-1003">Cell membrane</keyword>
<dbReference type="EMBL" id="JAQIPB010000008">
    <property type="protein sequence ID" value="MDA7418178.1"/>
    <property type="molecule type" value="Genomic_DNA"/>
</dbReference>
<dbReference type="Gene3D" id="1.20.120.1220">
    <property type="match status" value="1"/>
</dbReference>
<accession>A0AAE3NB98</accession>
<evidence type="ECO:0000256" key="3">
    <source>
        <dbReference type="ARBA" id="ARBA00022692"/>
    </source>
</evidence>
<feature type="transmembrane region" description="Helical" evidence="6">
    <location>
        <begin position="88"/>
        <end position="113"/>
    </location>
</feature>
<evidence type="ECO:0000313" key="9">
    <source>
        <dbReference type="Proteomes" id="UP001212602"/>
    </source>
</evidence>
<keyword evidence="5 6" id="KW-0472">Membrane</keyword>
<dbReference type="Pfam" id="PF01478">
    <property type="entry name" value="Peptidase_A24"/>
    <property type="match status" value="1"/>
</dbReference>
<feature type="transmembrane region" description="Helical" evidence="6">
    <location>
        <begin position="125"/>
        <end position="142"/>
    </location>
</feature>
<dbReference type="InterPro" id="IPR052218">
    <property type="entry name" value="Preflagellin_Peptidase"/>
</dbReference>
<dbReference type="PANTHER" id="PTHR36506">
    <property type="entry name" value="PREFLAGELLIN PEPTIDASE"/>
    <property type="match status" value="1"/>
</dbReference>
<dbReference type="GO" id="GO:0005886">
    <property type="term" value="C:plasma membrane"/>
    <property type="evidence" value="ECO:0007669"/>
    <property type="project" value="UniProtKB-SubCell"/>
</dbReference>
<evidence type="ECO:0000313" key="8">
    <source>
        <dbReference type="EMBL" id="MDA7418178.1"/>
    </source>
</evidence>
<protein>
    <submittedName>
        <fullName evidence="8">A24 family peptidase</fullName>
    </submittedName>
</protein>
<dbReference type="InterPro" id="IPR000045">
    <property type="entry name" value="Prepilin_IV_endopep_pep"/>
</dbReference>
<evidence type="ECO:0000256" key="1">
    <source>
        <dbReference type="ARBA" id="ARBA00004651"/>
    </source>
</evidence>
<evidence type="ECO:0000256" key="5">
    <source>
        <dbReference type="ARBA" id="ARBA00023136"/>
    </source>
</evidence>
<comment type="caution">
    <text evidence="8">The sequence shown here is derived from an EMBL/GenBank/DDBJ whole genome shotgun (WGS) entry which is preliminary data.</text>
</comment>
<evidence type="ECO:0000256" key="2">
    <source>
        <dbReference type="ARBA" id="ARBA00022475"/>
    </source>
</evidence>
<reference evidence="8" key="1">
    <citation type="submission" date="2023-01" db="EMBL/GenBank/DDBJ databases">
        <title>Xenophilus mangrovi sp. nov., isolated from soil of Mangrove nature reserve.</title>
        <authorList>
            <person name="Xu S."/>
            <person name="Liu Z."/>
            <person name="Xu Y."/>
        </authorList>
    </citation>
    <scope>NUCLEOTIDE SEQUENCE</scope>
    <source>
        <strain evidence="8">YW8</strain>
    </source>
</reference>
<evidence type="ECO:0000256" key="6">
    <source>
        <dbReference type="SAM" id="Phobius"/>
    </source>
</evidence>
<feature type="domain" description="Prepilin type IV endopeptidase peptidase" evidence="7">
    <location>
        <begin position="3"/>
        <end position="106"/>
    </location>
</feature>
<keyword evidence="9" id="KW-1185">Reference proteome</keyword>
<feature type="transmembrane region" description="Helical" evidence="6">
    <location>
        <begin position="23"/>
        <end position="41"/>
    </location>
</feature>
<sequence>MLALSLWLLCVACLDWRWRRVPNTVVVAGAMLVVLCLLFGVHPLRVSAIDAAIAFIAGFALLLPFYALKLMGAADVKFAAALGLWLGPWPLLSVWIGASILAGLHGLALLAWRRYTGVSQSRKREIPYAAHMAVVALGGLLWQHKLF</sequence>
<feature type="transmembrane region" description="Helical" evidence="6">
    <location>
        <begin position="48"/>
        <end position="68"/>
    </location>
</feature>
<keyword evidence="3 6" id="KW-0812">Transmembrane</keyword>
<gene>
    <name evidence="8" type="ORF">PGB34_17570</name>
</gene>
<evidence type="ECO:0000259" key="7">
    <source>
        <dbReference type="Pfam" id="PF01478"/>
    </source>
</evidence>
<dbReference type="AlphaFoldDB" id="A0AAE3NB98"/>
<dbReference type="Proteomes" id="UP001212602">
    <property type="component" value="Unassembled WGS sequence"/>
</dbReference>
<dbReference type="GO" id="GO:0004190">
    <property type="term" value="F:aspartic-type endopeptidase activity"/>
    <property type="evidence" value="ECO:0007669"/>
    <property type="project" value="InterPro"/>
</dbReference>
<evidence type="ECO:0000256" key="4">
    <source>
        <dbReference type="ARBA" id="ARBA00022989"/>
    </source>
</evidence>
<comment type="subcellular location">
    <subcellularLocation>
        <location evidence="1">Cell membrane</location>
        <topology evidence="1">Multi-pass membrane protein</topology>
    </subcellularLocation>
</comment>